<dbReference type="PROSITE" id="PS50125">
    <property type="entry name" value="GUANYLATE_CYCLASE_2"/>
    <property type="match status" value="1"/>
</dbReference>
<dbReference type="Proteomes" id="UP001207408">
    <property type="component" value="Unassembled WGS sequence"/>
</dbReference>
<evidence type="ECO:0000313" key="4">
    <source>
        <dbReference type="Proteomes" id="UP001207408"/>
    </source>
</evidence>
<accession>A0AAE3MC21</accession>
<keyword evidence="1" id="KW-1133">Transmembrane helix</keyword>
<dbReference type="SUPFAM" id="SSF55073">
    <property type="entry name" value="Nucleotide cyclase"/>
    <property type="match status" value="1"/>
</dbReference>
<feature type="domain" description="Guanylate cyclase" evidence="2">
    <location>
        <begin position="181"/>
        <end position="309"/>
    </location>
</feature>
<dbReference type="InterPro" id="IPR050697">
    <property type="entry name" value="Adenylyl/Guanylyl_Cyclase_3/4"/>
</dbReference>
<name>A0AAE3MC21_9BACT</name>
<dbReference type="Gene3D" id="3.30.70.1230">
    <property type="entry name" value="Nucleotide cyclase"/>
    <property type="match status" value="1"/>
</dbReference>
<evidence type="ECO:0000259" key="2">
    <source>
        <dbReference type="PROSITE" id="PS50125"/>
    </source>
</evidence>
<dbReference type="PANTHER" id="PTHR43081">
    <property type="entry name" value="ADENYLATE CYCLASE, TERMINAL-DIFFERENTIATION SPECIFIC-RELATED"/>
    <property type="match status" value="1"/>
</dbReference>
<evidence type="ECO:0000256" key="1">
    <source>
        <dbReference type="SAM" id="Phobius"/>
    </source>
</evidence>
<dbReference type="InterPro" id="IPR001054">
    <property type="entry name" value="A/G_cyclase"/>
</dbReference>
<dbReference type="GO" id="GO:0035556">
    <property type="term" value="P:intracellular signal transduction"/>
    <property type="evidence" value="ECO:0007669"/>
    <property type="project" value="InterPro"/>
</dbReference>
<gene>
    <name evidence="3" type="ORF">OM074_04920</name>
</gene>
<feature type="transmembrane region" description="Helical" evidence="1">
    <location>
        <begin position="135"/>
        <end position="152"/>
    </location>
</feature>
<reference evidence="3" key="1">
    <citation type="submission" date="2022-10" db="EMBL/GenBank/DDBJ databases">
        <authorList>
            <person name="Yu W.X."/>
        </authorList>
    </citation>
    <scope>NUCLEOTIDE SEQUENCE</scope>
    <source>
        <strain evidence="3">D04</strain>
    </source>
</reference>
<dbReference type="PANTHER" id="PTHR43081:SF1">
    <property type="entry name" value="ADENYLATE CYCLASE, TERMINAL-DIFFERENTIATION SPECIFIC"/>
    <property type="match status" value="1"/>
</dbReference>
<keyword evidence="4" id="KW-1185">Reference proteome</keyword>
<organism evidence="3 4">
    <name type="scientific">Plebeiibacterium marinum</name>
    <dbReference type="NCBI Taxonomy" id="2992111"/>
    <lineage>
        <taxon>Bacteria</taxon>
        <taxon>Pseudomonadati</taxon>
        <taxon>Bacteroidota</taxon>
        <taxon>Bacteroidia</taxon>
        <taxon>Marinilabiliales</taxon>
        <taxon>Marinilabiliaceae</taxon>
        <taxon>Plebeiibacterium</taxon>
    </lineage>
</organism>
<dbReference type="InterPro" id="IPR029787">
    <property type="entry name" value="Nucleotide_cyclase"/>
</dbReference>
<protein>
    <submittedName>
        <fullName evidence="3">Adenylate/guanylate cyclase domain-containing protein</fullName>
    </submittedName>
</protein>
<feature type="transmembrane region" description="Helical" evidence="1">
    <location>
        <begin position="88"/>
        <end position="109"/>
    </location>
</feature>
<dbReference type="RefSeq" id="WP_301198180.1">
    <property type="nucleotide sequence ID" value="NZ_JAPDPI010000006.1"/>
</dbReference>
<dbReference type="CDD" id="cd07302">
    <property type="entry name" value="CHD"/>
    <property type="match status" value="1"/>
</dbReference>
<dbReference type="Pfam" id="PF00211">
    <property type="entry name" value="Guanylate_cyc"/>
    <property type="match status" value="1"/>
</dbReference>
<keyword evidence="1" id="KW-0472">Membrane</keyword>
<dbReference type="EMBL" id="JAPDPI010000006">
    <property type="protein sequence ID" value="MCW3804958.1"/>
    <property type="molecule type" value="Genomic_DNA"/>
</dbReference>
<dbReference type="GO" id="GO:0009190">
    <property type="term" value="P:cyclic nucleotide biosynthetic process"/>
    <property type="evidence" value="ECO:0007669"/>
    <property type="project" value="InterPro"/>
</dbReference>
<comment type="caution">
    <text evidence="3">The sequence shown here is derived from an EMBL/GenBank/DDBJ whole genome shotgun (WGS) entry which is preliminary data.</text>
</comment>
<proteinExistence type="predicted"/>
<evidence type="ECO:0000313" key="3">
    <source>
        <dbReference type="EMBL" id="MCW3804958.1"/>
    </source>
</evidence>
<dbReference type="AlphaFoldDB" id="A0AAE3MC21"/>
<dbReference type="GO" id="GO:0004016">
    <property type="term" value="F:adenylate cyclase activity"/>
    <property type="evidence" value="ECO:0007669"/>
    <property type="project" value="UniProtKB-ARBA"/>
</dbReference>
<keyword evidence="1" id="KW-0812">Transmembrane</keyword>
<feature type="transmembrane region" description="Helical" evidence="1">
    <location>
        <begin position="20"/>
        <end position="42"/>
    </location>
</feature>
<sequence>MFLKEKIKIWFSKIFGSFRYHLLFWNFALFFYVFLTGNQSIFVNYFNLLSVDSIYSNTIFLAVSVTVLFTVLDMLFSDRMMRFSPIRSMIFLKSLLYFILAFVILFLAANKTVDIAVFGDYKAVLAKMPELQLEHLRFLAYFYLACIANNSFKEMRKKIGVTNFFSWFFGMLNKPYEEKKIFMFIDMKSSTTIAERLGHEKFSRLVQDVFNDMSMIYNYHGEVYQYLGDGAIISWNVRQGVKNLNCIKAFYSFLRVVERRGRYYKRRYGDVPKFKAGLHVGKVMVLQVGTIRRDISYNGDTINTAARIESMCNEYKQDLLISGVLYESFEDRKEFAFKEVGTIKLKGKKQGVLIYQVRQKLNKRR</sequence>
<feature type="transmembrane region" description="Helical" evidence="1">
    <location>
        <begin position="54"/>
        <end position="76"/>
    </location>
</feature>